<dbReference type="RefSeq" id="WP_068040200.1">
    <property type="nucleotide sequence ID" value="NZ_JAAXOO010000002.1"/>
</dbReference>
<gene>
    <name evidence="5" type="ORF">HGA13_09235</name>
</gene>
<evidence type="ECO:0000259" key="4">
    <source>
        <dbReference type="Pfam" id="PF13193"/>
    </source>
</evidence>
<organism evidence="5 6">
    <name type="scientific">Nocardia speluncae</name>
    <dbReference type="NCBI Taxonomy" id="419477"/>
    <lineage>
        <taxon>Bacteria</taxon>
        <taxon>Bacillati</taxon>
        <taxon>Actinomycetota</taxon>
        <taxon>Actinomycetes</taxon>
        <taxon>Mycobacteriales</taxon>
        <taxon>Nocardiaceae</taxon>
        <taxon>Nocardia</taxon>
    </lineage>
</organism>
<dbReference type="SUPFAM" id="SSF56801">
    <property type="entry name" value="Acetyl-CoA synthetase-like"/>
    <property type="match status" value="1"/>
</dbReference>
<dbReference type="Pfam" id="PF00501">
    <property type="entry name" value="AMP-binding"/>
    <property type="match status" value="1"/>
</dbReference>
<evidence type="ECO:0000256" key="1">
    <source>
        <dbReference type="ARBA" id="ARBA00006432"/>
    </source>
</evidence>
<dbReference type="InterPro" id="IPR025110">
    <property type="entry name" value="AMP-bd_C"/>
</dbReference>
<dbReference type="Pfam" id="PF13193">
    <property type="entry name" value="AMP-binding_C"/>
    <property type="match status" value="1"/>
</dbReference>
<dbReference type="InterPro" id="IPR045851">
    <property type="entry name" value="AMP-bd_C_sf"/>
</dbReference>
<evidence type="ECO:0000313" key="5">
    <source>
        <dbReference type="EMBL" id="NKY33250.1"/>
    </source>
</evidence>
<dbReference type="InterPro" id="IPR042099">
    <property type="entry name" value="ANL_N_sf"/>
</dbReference>
<feature type="domain" description="AMP-binding enzyme C-terminal" evidence="4">
    <location>
        <begin position="425"/>
        <end position="502"/>
    </location>
</feature>
<dbReference type="Gene3D" id="3.40.50.12780">
    <property type="entry name" value="N-terminal domain of ligase-like"/>
    <property type="match status" value="1"/>
</dbReference>
<reference evidence="5 6" key="1">
    <citation type="submission" date="2020-04" db="EMBL/GenBank/DDBJ databases">
        <title>MicrobeNet Type strains.</title>
        <authorList>
            <person name="Nicholson A.C."/>
        </authorList>
    </citation>
    <scope>NUCLEOTIDE SEQUENCE [LARGE SCALE GENOMIC DNA]</scope>
    <source>
        <strain evidence="5 6">DSM 45078</strain>
    </source>
</reference>
<dbReference type="GO" id="GO:0031956">
    <property type="term" value="F:medium-chain fatty acid-CoA ligase activity"/>
    <property type="evidence" value="ECO:0007669"/>
    <property type="project" value="TreeGrafter"/>
</dbReference>
<keyword evidence="6" id="KW-1185">Reference proteome</keyword>
<feature type="domain" description="AMP-dependent synthetase/ligase" evidence="3">
    <location>
        <begin position="47"/>
        <end position="375"/>
    </location>
</feature>
<dbReference type="PANTHER" id="PTHR43201:SF5">
    <property type="entry name" value="MEDIUM-CHAIN ACYL-COA LIGASE ACSF2, MITOCHONDRIAL"/>
    <property type="match status" value="1"/>
</dbReference>
<dbReference type="AlphaFoldDB" id="A0A846XEU4"/>
<evidence type="ECO:0000256" key="2">
    <source>
        <dbReference type="ARBA" id="ARBA00022598"/>
    </source>
</evidence>
<proteinExistence type="inferred from homology"/>
<dbReference type="Proteomes" id="UP000565715">
    <property type="component" value="Unassembled WGS sequence"/>
</dbReference>
<dbReference type="EMBL" id="JAAXOO010000002">
    <property type="protein sequence ID" value="NKY33250.1"/>
    <property type="molecule type" value="Genomic_DNA"/>
</dbReference>
<dbReference type="InterPro" id="IPR000873">
    <property type="entry name" value="AMP-dep_synth/lig_dom"/>
</dbReference>
<accession>A0A846XEU4</accession>
<evidence type="ECO:0000259" key="3">
    <source>
        <dbReference type="Pfam" id="PF00501"/>
    </source>
</evidence>
<dbReference type="GO" id="GO:0006631">
    <property type="term" value="P:fatty acid metabolic process"/>
    <property type="evidence" value="ECO:0007669"/>
    <property type="project" value="TreeGrafter"/>
</dbReference>
<sequence length="515" mass="55595">MRTIPPELAARYEEQGWWTRDSLGDLLARGLASAPDTTFRVHSDIRPYSGTFREVELVARRLAKGLQDRGIEPGDVVALQLPNWMEAAAAFWAASLLGTVVVPIVHTYGSREVGHIVDTVRPKAFFGAECFGNLVYDPAVYADVPIVGVVGGSDPHRNFDALLADEPVPTVAQVDPAGPAVVAFTSGTTQVPKGVVHSHRTLGCETRLMAQRFPDDLGPLINAAPIGHFIGMLSALLVPVVEGVSIDITDVWNPGRILNLMTTHGVSLGGGVPYYVTSLIDHPDCTRDHLARLRYLGMGGAPVAAPVAERLTDLGLTVYRSYGSTEHPSMTASHWRAPRSKRLYTDGAPQPGVEIRLTEDGEILSRGPDLCLGYLDEALTSKMFDDDGWYRTGDIGTLDAEGYLTITDRTTDLIIRGGENISALEVEEVLLTVPGVTEAVAVAAPDARLGEHVAAVLRLQPGTTAPSLEDLCVYFADAGLAKQKWPQEVHAVDDFPRSPSGKVQKYKIRESLAER</sequence>
<comment type="caution">
    <text evidence="5">The sequence shown here is derived from an EMBL/GenBank/DDBJ whole genome shotgun (WGS) entry which is preliminary data.</text>
</comment>
<comment type="similarity">
    <text evidence="1">Belongs to the ATP-dependent AMP-binding enzyme family.</text>
</comment>
<protein>
    <submittedName>
        <fullName evidence="5">Cyclohexanecarboxylate-CoA ligase</fullName>
    </submittedName>
</protein>
<dbReference type="Gene3D" id="3.30.300.30">
    <property type="match status" value="1"/>
</dbReference>
<evidence type="ECO:0000313" key="6">
    <source>
        <dbReference type="Proteomes" id="UP000565715"/>
    </source>
</evidence>
<dbReference type="PANTHER" id="PTHR43201">
    <property type="entry name" value="ACYL-COA SYNTHETASE"/>
    <property type="match status" value="1"/>
</dbReference>
<name>A0A846XEU4_9NOCA</name>
<keyword evidence="2 5" id="KW-0436">Ligase</keyword>